<dbReference type="InterPro" id="IPR006202">
    <property type="entry name" value="Neur_chan_lig-bd"/>
</dbReference>
<evidence type="ECO:0000313" key="4">
    <source>
        <dbReference type="Proteomes" id="UP001634394"/>
    </source>
</evidence>
<dbReference type="InterPro" id="IPR006201">
    <property type="entry name" value="Neur_channel"/>
</dbReference>
<sequence>MVQLTCRHLFVWSLALLSSMEVHQCENSKKMQEMSEALDRMLMYYDKRIRPDYGGDPVEVTVNFNVRSMGPISEMDMIFTMDCYFRQIWTDKRLAMNISGLDTVALNIQILDRIWFPDTVFYNGMKSFLHMITTPNRFIRIHPGGKVLFSQRS</sequence>
<dbReference type="Proteomes" id="UP001634394">
    <property type="component" value="Unassembled WGS sequence"/>
</dbReference>
<organism evidence="3 4">
    <name type="scientific">Sinanodonta woodiana</name>
    <name type="common">Chinese pond mussel</name>
    <name type="synonym">Anodonta woodiana</name>
    <dbReference type="NCBI Taxonomy" id="1069815"/>
    <lineage>
        <taxon>Eukaryota</taxon>
        <taxon>Metazoa</taxon>
        <taxon>Spiralia</taxon>
        <taxon>Lophotrochozoa</taxon>
        <taxon>Mollusca</taxon>
        <taxon>Bivalvia</taxon>
        <taxon>Autobranchia</taxon>
        <taxon>Heteroconchia</taxon>
        <taxon>Palaeoheterodonta</taxon>
        <taxon>Unionida</taxon>
        <taxon>Unionoidea</taxon>
        <taxon>Unionidae</taxon>
        <taxon>Unioninae</taxon>
        <taxon>Sinanodonta</taxon>
    </lineage>
</organism>
<feature type="chain" id="PRO_5044833793" description="Neurotransmitter-gated ion-channel ligand-binding domain-containing protein" evidence="1">
    <location>
        <begin position="26"/>
        <end position="153"/>
    </location>
</feature>
<name>A0ABD3X5R4_SINWO</name>
<gene>
    <name evidence="3" type="ORF">ACJMK2_033025</name>
</gene>
<dbReference type="InterPro" id="IPR036734">
    <property type="entry name" value="Neur_chan_lig-bd_sf"/>
</dbReference>
<evidence type="ECO:0000313" key="3">
    <source>
        <dbReference type="EMBL" id="KAL3880818.1"/>
    </source>
</evidence>
<dbReference type="EMBL" id="JBJQND010000004">
    <property type="protein sequence ID" value="KAL3880818.1"/>
    <property type="molecule type" value="Genomic_DNA"/>
</dbReference>
<dbReference type="AlphaFoldDB" id="A0ABD3X5R4"/>
<proteinExistence type="predicted"/>
<feature type="domain" description="Neurotransmitter-gated ion-channel ligand-binding" evidence="2">
    <location>
        <begin position="36"/>
        <end position="152"/>
    </location>
</feature>
<feature type="non-terminal residue" evidence="3">
    <location>
        <position position="153"/>
    </location>
</feature>
<dbReference type="Gene3D" id="2.70.170.10">
    <property type="entry name" value="Neurotransmitter-gated ion-channel ligand-binding domain"/>
    <property type="match status" value="1"/>
</dbReference>
<feature type="signal peptide" evidence="1">
    <location>
        <begin position="1"/>
        <end position="25"/>
    </location>
</feature>
<evidence type="ECO:0000259" key="2">
    <source>
        <dbReference type="Pfam" id="PF02931"/>
    </source>
</evidence>
<dbReference type="SUPFAM" id="SSF63712">
    <property type="entry name" value="Nicotinic receptor ligand binding domain-like"/>
    <property type="match status" value="1"/>
</dbReference>
<accession>A0ABD3X5R4</accession>
<comment type="caution">
    <text evidence="3">The sequence shown here is derived from an EMBL/GenBank/DDBJ whole genome shotgun (WGS) entry which is preliminary data.</text>
</comment>
<dbReference type="Pfam" id="PF02931">
    <property type="entry name" value="Neur_chan_LBD"/>
    <property type="match status" value="1"/>
</dbReference>
<protein>
    <recommendedName>
        <fullName evidence="2">Neurotransmitter-gated ion-channel ligand-binding domain-containing protein</fullName>
    </recommendedName>
</protein>
<keyword evidence="1" id="KW-0732">Signal</keyword>
<keyword evidence="4" id="KW-1185">Reference proteome</keyword>
<reference evidence="3 4" key="1">
    <citation type="submission" date="2024-11" db="EMBL/GenBank/DDBJ databases">
        <title>Chromosome-level genome assembly of the freshwater bivalve Anodonta woodiana.</title>
        <authorList>
            <person name="Chen X."/>
        </authorList>
    </citation>
    <scope>NUCLEOTIDE SEQUENCE [LARGE SCALE GENOMIC DNA]</scope>
    <source>
        <strain evidence="3">MN2024</strain>
        <tissue evidence="3">Gills</tissue>
    </source>
</reference>
<evidence type="ECO:0000256" key="1">
    <source>
        <dbReference type="SAM" id="SignalP"/>
    </source>
</evidence>
<dbReference type="PANTHER" id="PTHR18945">
    <property type="entry name" value="NEUROTRANSMITTER GATED ION CHANNEL"/>
    <property type="match status" value="1"/>
</dbReference>